<feature type="compositionally biased region" description="Low complexity" evidence="1">
    <location>
        <begin position="85"/>
        <end position="97"/>
    </location>
</feature>
<gene>
    <name evidence="2" type="ORF">UFOPK1358_01372</name>
</gene>
<organism evidence="2">
    <name type="scientific">freshwater metagenome</name>
    <dbReference type="NCBI Taxonomy" id="449393"/>
    <lineage>
        <taxon>unclassified sequences</taxon>
        <taxon>metagenomes</taxon>
        <taxon>ecological metagenomes</taxon>
    </lineage>
</organism>
<dbReference type="AlphaFoldDB" id="A0A6J6C796"/>
<name>A0A6J6C796_9ZZZZ</name>
<feature type="compositionally biased region" description="Basic residues" evidence="1">
    <location>
        <begin position="8"/>
        <end position="22"/>
    </location>
</feature>
<evidence type="ECO:0000256" key="1">
    <source>
        <dbReference type="SAM" id="MobiDB-lite"/>
    </source>
</evidence>
<accession>A0A6J6C796</accession>
<protein>
    <submittedName>
        <fullName evidence="2">Unannotated protein</fullName>
    </submittedName>
</protein>
<dbReference type="EMBL" id="CAEZSF010000145">
    <property type="protein sequence ID" value="CAB4546984.1"/>
    <property type="molecule type" value="Genomic_DNA"/>
</dbReference>
<reference evidence="2" key="1">
    <citation type="submission" date="2020-05" db="EMBL/GenBank/DDBJ databases">
        <authorList>
            <person name="Chiriac C."/>
            <person name="Salcher M."/>
            <person name="Ghai R."/>
            <person name="Kavagutti S V."/>
        </authorList>
    </citation>
    <scope>NUCLEOTIDE SEQUENCE</scope>
</reference>
<proteinExistence type="predicted"/>
<feature type="region of interest" description="Disordered" evidence="1">
    <location>
        <begin position="45"/>
        <end position="110"/>
    </location>
</feature>
<evidence type="ECO:0000313" key="2">
    <source>
        <dbReference type="EMBL" id="CAB4546984.1"/>
    </source>
</evidence>
<feature type="region of interest" description="Disordered" evidence="1">
    <location>
        <begin position="1"/>
        <end position="23"/>
    </location>
</feature>
<sequence length="275" mass="29158">MSLPTHYRSSRAKTRSKTHWRPTNKQAIRVLMLSSVLLAAQLSSCGSTPASNKASSLQAVPISPSRQDRSEIPQRNLPTTSDSAPRSSPDTSSVPDTPSKRENPSDPVAIQSPEFQIVARLLAEYSQVVTDLAAHPDATSDPLSAPRLQWAALVAPESSLSSDVLNQLVVIPAADKTRVLPAATGLSYSYRPVNVGTQAERVISFSWCGYSPGVRVAQGSEIVLDDAVAQLQGTGSVRELGSSWVIESLDHLDLTVLPAGTVDPCPASTSSAPPK</sequence>
<feature type="compositionally biased region" description="Polar residues" evidence="1">
    <location>
        <begin position="45"/>
        <end position="58"/>
    </location>
</feature>